<dbReference type="PANTHER" id="PTHR48090:SF7">
    <property type="entry name" value="RFBJ PROTEIN"/>
    <property type="match status" value="1"/>
</dbReference>
<evidence type="ECO:0000313" key="2">
    <source>
        <dbReference type="EMBL" id="MBD2772977.1"/>
    </source>
</evidence>
<dbReference type="CDD" id="cd04179">
    <property type="entry name" value="DPM_DPG-synthase_like"/>
    <property type="match status" value="1"/>
</dbReference>
<dbReference type="SUPFAM" id="SSF53448">
    <property type="entry name" value="Nucleotide-diphospho-sugar transferases"/>
    <property type="match status" value="1"/>
</dbReference>
<dbReference type="Proteomes" id="UP000629098">
    <property type="component" value="Unassembled WGS sequence"/>
</dbReference>
<dbReference type="InterPro" id="IPR001173">
    <property type="entry name" value="Glyco_trans_2-like"/>
</dbReference>
<dbReference type="PANTHER" id="PTHR48090">
    <property type="entry name" value="UNDECAPRENYL-PHOSPHATE 4-DEOXY-4-FORMAMIDO-L-ARABINOSE TRANSFERASE-RELATED"/>
    <property type="match status" value="1"/>
</dbReference>
<dbReference type="InterPro" id="IPR050256">
    <property type="entry name" value="Glycosyltransferase_2"/>
</dbReference>
<evidence type="ECO:0000313" key="3">
    <source>
        <dbReference type="Proteomes" id="UP000629098"/>
    </source>
</evidence>
<accession>A0A8J6XHV1</accession>
<comment type="caution">
    <text evidence="2">The sequence shown here is derived from an EMBL/GenBank/DDBJ whole genome shotgun (WGS) entry which is preliminary data.</text>
</comment>
<dbReference type="Pfam" id="PF00535">
    <property type="entry name" value="Glycos_transf_2"/>
    <property type="match status" value="1"/>
</dbReference>
<dbReference type="Gene3D" id="3.90.550.10">
    <property type="entry name" value="Spore Coat Polysaccharide Biosynthesis Protein SpsA, Chain A"/>
    <property type="match status" value="1"/>
</dbReference>
<name>A0A8J6XHV1_9CYAN</name>
<reference evidence="2" key="1">
    <citation type="submission" date="2020-09" db="EMBL/GenBank/DDBJ databases">
        <title>Iningainema tapete sp. nov. (Scytonemataceae, Cyanobacteria) from greenhouses in central Florida (USA) produces two types of nodularin with biosynthetic potential for microcystin-LR and anabaenopeptins.</title>
        <authorList>
            <person name="Berthold D.E."/>
            <person name="Lefler F.W."/>
            <person name="Huang I.-S."/>
            <person name="Abdulla H."/>
            <person name="Zimba P.V."/>
            <person name="Laughinghouse H.D. IV."/>
        </authorList>
    </citation>
    <scope>NUCLEOTIDE SEQUENCE</scope>
    <source>
        <strain evidence="2">BLCCT55</strain>
    </source>
</reference>
<proteinExistence type="predicted"/>
<feature type="domain" description="Glycosyltransferase 2-like" evidence="1">
    <location>
        <begin position="12"/>
        <end position="178"/>
    </location>
</feature>
<dbReference type="EMBL" id="JACXAE010000048">
    <property type="protein sequence ID" value="MBD2772977.1"/>
    <property type="molecule type" value="Genomic_DNA"/>
</dbReference>
<sequence>MNLQTPERQSVSIIVPCFNESEGIESLRKKLLPVVDKLRLVRSVEVICVDDGSTDDTFAKLEQHLGQHAQIIRHQKNKGLSAAIRTGFAQSTGKIICTIDSDCTYDPIYLVALLNLMQTDVDIVTASPYHPKGRVKNVPEWRLFLSKGLSQLYRFVLPQRLYTYTSMFRAYRREVLETVPVTYPGFLGLVEILAEAMLRGYKVAEYPTELTNRVYGQSKLRVFRVIRSHLKYIGKLIVRQLLPQKNTKVLQYKYTKNNL</sequence>
<gene>
    <name evidence="2" type="ORF">ICL16_13055</name>
</gene>
<evidence type="ECO:0000259" key="1">
    <source>
        <dbReference type="Pfam" id="PF00535"/>
    </source>
</evidence>
<dbReference type="RefSeq" id="WP_190828197.1">
    <property type="nucleotide sequence ID" value="NZ_CAWPPI010000048.1"/>
</dbReference>
<dbReference type="AlphaFoldDB" id="A0A8J6XHV1"/>
<keyword evidence="3" id="KW-1185">Reference proteome</keyword>
<dbReference type="InterPro" id="IPR029044">
    <property type="entry name" value="Nucleotide-diphossugar_trans"/>
</dbReference>
<protein>
    <submittedName>
        <fullName evidence="2">Glycosyltransferase family 2 protein</fullName>
    </submittedName>
</protein>
<organism evidence="2 3">
    <name type="scientific">Iningainema tapete BLCC-T55</name>
    <dbReference type="NCBI Taxonomy" id="2748662"/>
    <lineage>
        <taxon>Bacteria</taxon>
        <taxon>Bacillati</taxon>
        <taxon>Cyanobacteriota</taxon>
        <taxon>Cyanophyceae</taxon>
        <taxon>Nostocales</taxon>
        <taxon>Scytonemataceae</taxon>
        <taxon>Iningainema tapete</taxon>
    </lineage>
</organism>